<evidence type="ECO:0000313" key="16">
    <source>
        <dbReference type="EMBL" id="KKQ38662.1"/>
    </source>
</evidence>
<evidence type="ECO:0000256" key="5">
    <source>
        <dbReference type="ARBA" id="ARBA00022679"/>
    </source>
</evidence>
<keyword evidence="9" id="KW-0961">Cell wall biogenesis/degradation</keyword>
<keyword evidence="8" id="KW-0131">Cell cycle</keyword>
<protein>
    <recommendedName>
        <fullName evidence="12 14">UDP-N-acetylglucosamine 1-carboxyvinyltransferase</fullName>
        <ecNumber evidence="11 14">2.5.1.7</ecNumber>
    </recommendedName>
</protein>
<organism evidence="16 17">
    <name type="scientific">Candidatus Roizmanbacteria bacterium GW2011_GWA2_37_7</name>
    <dbReference type="NCBI Taxonomy" id="1618481"/>
    <lineage>
        <taxon>Bacteria</taxon>
        <taxon>Candidatus Roizmaniibacteriota</taxon>
    </lineage>
</organism>
<evidence type="ECO:0000256" key="10">
    <source>
        <dbReference type="ARBA" id="ARBA00038367"/>
    </source>
</evidence>
<evidence type="ECO:0000256" key="9">
    <source>
        <dbReference type="ARBA" id="ARBA00023316"/>
    </source>
</evidence>
<reference evidence="16 17" key="1">
    <citation type="journal article" date="2015" name="Nature">
        <title>rRNA introns, odd ribosomes, and small enigmatic genomes across a large radiation of phyla.</title>
        <authorList>
            <person name="Brown C.T."/>
            <person name="Hug L.A."/>
            <person name="Thomas B.C."/>
            <person name="Sharon I."/>
            <person name="Castelle C.J."/>
            <person name="Singh A."/>
            <person name="Wilkins M.J."/>
            <person name="Williams K.H."/>
            <person name="Banfield J.F."/>
        </authorList>
    </citation>
    <scope>NUCLEOTIDE SEQUENCE [LARGE SCALE GENOMIC DNA]</scope>
</reference>
<evidence type="ECO:0000259" key="15">
    <source>
        <dbReference type="Pfam" id="PF00275"/>
    </source>
</evidence>
<dbReference type="GO" id="GO:0008360">
    <property type="term" value="P:regulation of cell shape"/>
    <property type="evidence" value="ECO:0007669"/>
    <property type="project" value="UniProtKB-KW"/>
</dbReference>
<sequence length="439" mass="48904">MEDAYVIKGARPLKGKLQLSGAKNIALKVLIAALLFDSPVVLHNIPRICDIEALIDLLKLLGVQIYHTHNTVTIDPRTLQKNKVDLLHASKIRVSFLLFAPLLYTFQKAEIPNPGGCRLGARSIDRIVDGLRTLGVMITYNSKTGYYEASILGQPHGEYTFEKPSHTGTELMIMMSVFCDGVVRIKNAAQEPEIDDLITMLNEGGANIHREDCEIIIKGVHTLTQKKPFTISADRVEAVTYAVLGIATRGDITISKIPDHYILAFIDVLQNAGAGVEQKGHGVWRFYYKPMRTIDIETAPHPGFLTDWQPLLAVLMTQVKGKSTIHERIFENRFSYVEELRKLGATVEFIKPMITNPHEYYFFNYEAGKEYMQSIAITGPLDLHGGVLTVSDLRAGATLAIAALVADGESYVKGVHHIERGYENFVEKVRSLGGEIRKF</sequence>
<dbReference type="PATRIC" id="fig|1618481.3.peg.197"/>
<gene>
    <name evidence="16" type="ORF">US54_C0006G0015</name>
</gene>
<dbReference type="InterPro" id="IPR013792">
    <property type="entry name" value="RNA3'P_cycl/enolpyr_Trfase_a/b"/>
</dbReference>
<keyword evidence="3" id="KW-0963">Cytoplasm</keyword>
<keyword evidence="7" id="KW-0573">Peptidoglycan synthesis</keyword>
<dbReference type="STRING" id="1618481.US54_C0006G0015"/>
<evidence type="ECO:0000256" key="3">
    <source>
        <dbReference type="ARBA" id="ARBA00022490"/>
    </source>
</evidence>
<comment type="subcellular location">
    <subcellularLocation>
        <location evidence="1">Cytoplasm</location>
    </subcellularLocation>
</comment>
<dbReference type="EMBL" id="LBTJ01000006">
    <property type="protein sequence ID" value="KKQ38662.1"/>
    <property type="molecule type" value="Genomic_DNA"/>
</dbReference>
<dbReference type="NCBIfam" id="TIGR01072">
    <property type="entry name" value="murA"/>
    <property type="match status" value="1"/>
</dbReference>
<evidence type="ECO:0000256" key="7">
    <source>
        <dbReference type="ARBA" id="ARBA00022984"/>
    </source>
</evidence>
<name>A0A0G0H960_9BACT</name>
<evidence type="ECO:0000256" key="1">
    <source>
        <dbReference type="ARBA" id="ARBA00004496"/>
    </source>
</evidence>
<dbReference type="InterPro" id="IPR005750">
    <property type="entry name" value="UDP_GlcNAc_COvinyl_MurA"/>
</dbReference>
<dbReference type="GO" id="GO:0071555">
    <property type="term" value="P:cell wall organization"/>
    <property type="evidence" value="ECO:0007669"/>
    <property type="project" value="UniProtKB-KW"/>
</dbReference>
<evidence type="ECO:0000256" key="2">
    <source>
        <dbReference type="ARBA" id="ARBA00004752"/>
    </source>
</evidence>
<proteinExistence type="inferred from homology"/>
<dbReference type="SUPFAM" id="SSF55205">
    <property type="entry name" value="EPT/RTPC-like"/>
    <property type="match status" value="1"/>
</dbReference>
<dbReference type="PANTHER" id="PTHR43783:SF1">
    <property type="entry name" value="UDP-N-ACETYLGLUCOSAMINE 1-CARBOXYVINYLTRANSFERASE"/>
    <property type="match status" value="1"/>
</dbReference>
<evidence type="ECO:0000256" key="6">
    <source>
        <dbReference type="ARBA" id="ARBA00022960"/>
    </source>
</evidence>
<dbReference type="AlphaFoldDB" id="A0A0G0H960"/>
<dbReference type="InterPro" id="IPR001986">
    <property type="entry name" value="Enolpyruvate_Tfrase_dom"/>
</dbReference>
<dbReference type="GO" id="GO:0019277">
    <property type="term" value="P:UDP-N-acetylgalactosamine biosynthetic process"/>
    <property type="evidence" value="ECO:0007669"/>
    <property type="project" value="InterPro"/>
</dbReference>
<evidence type="ECO:0000313" key="17">
    <source>
        <dbReference type="Proteomes" id="UP000034471"/>
    </source>
</evidence>
<evidence type="ECO:0000256" key="14">
    <source>
        <dbReference type="NCBIfam" id="TIGR01072"/>
    </source>
</evidence>
<evidence type="ECO:0000256" key="12">
    <source>
        <dbReference type="ARBA" id="ARBA00039754"/>
    </source>
</evidence>
<evidence type="ECO:0000256" key="4">
    <source>
        <dbReference type="ARBA" id="ARBA00022618"/>
    </source>
</evidence>
<keyword evidence="5 16" id="KW-0808">Transferase</keyword>
<dbReference type="PANTHER" id="PTHR43783">
    <property type="entry name" value="UDP-N-ACETYLGLUCOSAMINE 1-CARBOXYVINYLTRANSFERASE"/>
    <property type="match status" value="1"/>
</dbReference>
<dbReference type="Pfam" id="PF00275">
    <property type="entry name" value="EPSP_synthase"/>
    <property type="match status" value="1"/>
</dbReference>
<accession>A0A0G0H960</accession>
<dbReference type="Proteomes" id="UP000034471">
    <property type="component" value="Unassembled WGS sequence"/>
</dbReference>
<dbReference type="GO" id="GO:0008760">
    <property type="term" value="F:UDP-N-acetylglucosamine 1-carboxyvinyltransferase activity"/>
    <property type="evidence" value="ECO:0007669"/>
    <property type="project" value="UniProtKB-UniRule"/>
</dbReference>
<evidence type="ECO:0000256" key="11">
    <source>
        <dbReference type="ARBA" id="ARBA00039108"/>
    </source>
</evidence>
<dbReference type="EC" id="2.5.1.7" evidence="11 14"/>
<dbReference type="InterPro" id="IPR036968">
    <property type="entry name" value="Enolpyruvate_Tfrase_sf"/>
</dbReference>
<feature type="domain" description="Enolpyruvate transferase" evidence="15">
    <location>
        <begin position="8"/>
        <end position="428"/>
    </location>
</feature>
<keyword evidence="4" id="KW-0132">Cell division</keyword>
<dbReference type="InterPro" id="IPR050068">
    <property type="entry name" value="MurA_subfamily"/>
</dbReference>
<evidence type="ECO:0000256" key="8">
    <source>
        <dbReference type="ARBA" id="ARBA00023306"/>
    </source>
</evidence>
<keyword evidence="6" id="KW-0133">Cell shape</keyword>
<dbReference type="Gene3D" id="3.65.10.10">
    <property type="entry name" value="Enolpyruvate transferase domain"/>
    <property type="match status" value="2"/>
</dbReference>
<comment type="pathway">
    <text evidence="2">Cell wall biogenesis; peptidoglycan biosynthesis.</text>
</comment>
<evidence type="ECO:0000256" key="13">
    <source>
        <dbReference type="ARBA" id="ARBA00047527"/>
    </source>
</evidence>
<comment type="catalytic activity">
    <reaction evidence="13">
        <text>phosphoenolpyruvate + UDP-N-acetyl-alpha-D-glucosamine = UDP-N-acetyl-3-O-(1-carboxyvinyl)-alpha-D-glucosamine + phosphate</text>
        <dbReference type="Rhea" id="RHEA:18681"/>
        <dbReference type="ChEBI" id="CHEBI:43474"/>
        <dbReference type="ChEBI" id="CHEBI:57705"/>
        <dbReference type="ChEBI" id="CHEBI:58702"/>
        <dbReference type="ChEBI" id="CHEBI:68483"/>
        <dbReference type="EC" id="2.5.1.7"/>
    </reaction>
</comment>
<dbReference type="GO" id="GO:0051301">
    <property type="term" value="P:cell division"/>
    <property type="evidence" value="ECO:0007669"/>
    <property type="project" value="UniProtKB-KW"/>
</dbReference>
<dbReference type="NCBIfam" id="NF006873">
    <property type="entry name" value="PRK09369.1"/>
    <property type="match status" value="1"/>
</dbReference>
<dbReference type="GO" id="GO:0005737">
    <property type="term" value="C:cytoplasm"/>
    <property type="evidence" value="ECO:0007669"/>
    <property type="project" value="UniProtKB-SubCell"/>
</dbReference>
<dbReference type="GO" id="GO:0009252">
    <property type="term" value="P:peptidoglycan biosynthetic process"/>
    <property type="evidence" value="ECO:0007669"/>
    <property type="project" value="UniProtKB-UniRule"/>
</dbReference>
<dbReference type="CDD" id="cd01555">
    <property type="entry name" value="UdpNAET"/>
    <property type="match status" value="1"/>
</dbReference>
<comment type="caution">
    <text evidence="16">The sequence shown here is derived from an EMBL/GenBank/DDBJ whole genome shotgun (WGS) entry which is preliminary data.</text>
</comment>
<comment type="similarity">
    <text evidence="10">Belongs to the EPSP synthase family. MurA subfamily.</text>
</comment>